<dbReference type="Proteomes" id="UP000310636">
    <property type="component" value="Unassembled WGS sequence"/>
</dbReference>
<dbReference type="InterPro" id="IPR025620">
    <property type="entry name" value="YlaH"/>
</dbReference>
<gene>
    <name evidence="2" type="ORF">E6C55_21415</name>
</gene>
<dbReference type="AlphaFoldDB" id="A0A4S4BLG0"/>
<dbReference type="Pfam" id="PF14036">
    <property type="entry name" value="YlaH"/>
    <property type="match status" value="1"/>
</dbReference>
<name>A0A4S4BLG0_9BACL</name>
<evidence type="ECO:0000313" key="2">
    <source>
        <dbReference type="EMBL" id="THF75618.1"/>
    </source>
</evidence>
<evidence type="ECO:0000256" key="1">
    <source>
        <dbReference type="SAM" id="Phobius"/>
    </source>
</evidence>
<organism evidence="2 3">
    <name type="scientific">Cohnella fermenti</name>
    <dbReference type="NCBI Taxonomy" id="2565925"/>
    <lineage>
        <taxon>Bacteria</taxon>
        <taxon>Bacillati</taxon>
        <taxon>Bacillota</taxon>
        <taxon>Bacilli</taxon>
        <taxon>Bacillales</taxon>
        <taxon>Paenibacillaceae</taxon>
        <taxon>Cohnella</taxon>
    </lineage>
</organism>
<accession>A0A4S4BLG0</accession>
<evidence type="ECO:0000313" key="3">
    <source>
        <dbReference type="Proteomes" id="UP000310636"/>
    </source>
</evidence>
<keyword evidence="1" id="KW-0472">Membrane</keyword>
<proteinExistence type="predicted"/>
<evidence type="ECO:0008006" key="4">
    <source>
        <dbReference type="Google" id="ProtNLM"/>
    </source>
</evidence>
<keyword evidence="1" id="KW-0812">Transmembrane</keyword>
<dbReference type="OrthoDB" id="2665181at2"/>
<protein>
    <recommendedName>
        <fullName evidence="4">YlaH-like protein</fullName>
    </recommendedName>
</protein>
<dbReference type="RefSeq" id="WP_136371868.1">
    <property type="nucleotide sequence ID" value="NZ_SSOB01000030.1"/>
</dbReference>
<feature type="transmembrane region" description="Helical" evidence="1">
    <location>
        <begin position="12"/>
        <end position="28"/>
    </location>
</feature>
<feature type="transmembrane region" description="Helical" evidence="1">
    <location>
        <begin position="35"/>
        <end position="55"/>
    </location>
</feature>
<reference evidence="2 3" key="1">
    <citation type="submission" date="2019-04" db="EMBL/GenBank/DDBJ databases">
        <title>Cohnella sp. nov. isolated from preserved vegetables.</title>
        <authorList>
            <person name="Lin S.-Y."/>
            <person name="Hung M.-H."/>
            <person name="Young C.-C."/>
        </authorList>
    </citation>
    <scope>NUCLEOTIDE SEQUENCE [LARGE SCALE GENOMIC DNA]</scope>
    <source>
        <strain evidence="2 3">CC-MHH1044</strain>
    </source>
</reference>
<keyword evidence="1" id="KW-1133">Transmembrane helix</keyword>
<dbReference type="EMBL" id="SSOB01000030">
    <property type="protein sequence ID" value="THF75618.1"/>
    <property type="molecule type" value="Genomic_DNA"/>
</dbReference>
<keyword evidence="3" id="KW-1185">Reference proteome</keyword>
<comment type="caution">
    <text evidence="2">The sequence shown here is derived from an EMBL/GenBank/DDBJ whole genome shotgun (WGS) entry which is preliminary data.</text>
</comment>
<sequence>MQTWFADHPLISYLLILAFTIYIFNAVFRMGKLPILKEIIVYIIMAIGCLVLLVLQIDKLPIIQCMSVAVIMMLMLRMRQIYDKRRSKKDGSPAAERTEGQ</sequence>
<feature type="transmembrane region" description="Helical" evidence="1">
    <location>
        <begin position="61"/>
        <end position="78"/>
    </location>
</feature>